<reference evidence="1" key="1">
    <citation type="submission" date="2022-09" db="EMBL/GenBank/DDBJ databases">
        <title>Intensive care unit water sources are persistently colonized with multi-drug resistant bacteria and are the site of extensive horizontal gene transfer of antibiotic resistance genes.</title>
        <authorList>
            <person name="Diorio-Toth L."/>
        </authorList>
    </citation>
    <scope>NUCLEOTIDE SEQUENCE</scope>
    <source>
        <strain evidence="1">GD03832</strain>
    </source>
</reference>
<sequence>MGADPGLVHTVRDTAANVGELVEASSLLCRKEIDVHDNAGN</sequence>
<comment type="caution">
    <text evidence="1">The sequence shown here is derived from an EMBL/GenBank/DDBJ whole genome shotgun (WGS) entry which is preliminary data.</text>
</comment>
<dbReference type="AlphaFoldDB" id="A0AA42TW39"/>
<gene>
    <name evidence="1" type="ORF">N5D63_21620</name>
</gene>
<organism evidence="1 2">
    <name type="scientific">Comamonas thiooxydans</name>
    <dbReference type="NCBI Taxonomy" id="363952"/>
    <lineage>
        <taxon>Bacteria</taxon>
        <taxon>Pseudomonadati</taxon>
        <taxon>Pseudomonadota</taxon>
        <taxon>Betaproteobacteria</taxon>
        <taxon>Burkholderiales</taxon>
        <taxon>Comamonadaceae</taxon>
        <taxon>Comamonas</taxon>
    </lineage>
</organism>
<proteinExistence type="predicted"/>
<evidence type="ECO:0000313" key="2">
    <source>
        <dbReference type="Proteomes" id="UP001161065"/>
    </source>
</evidence>
<evidence type="ECO:0000313" key="1">
    <source>
        <dbReference type="EMBL" id="MDH1336750.1"/>
    </source>
</evidence>
<dbReference type="EMBL" id="JAOCEK010000025">
    <property type="protein sequence ID" value="MDH1336750.1"/>
    <property type="molecule type" value="Genomic_DNA"/>
</dbReference>
<name>A0AA42TW39_9BURK</name>
<dbReference type="RefSeq" id="WP_280009238.1">
    <property type="nucleotide sequence ID" value="NZ_JAOCEK010000025.1"/>
</dbReference>
<dbReference type="Proteomes" id="UP001161065">
    <property type="component" value="Unassembled WGS sequence"/>
</dbReference>
<accession>A0AA42TW39</accession>
<protein>
    <submittedName>
        <fullName evidence="1">Uncharacterized protein</fullName>
    </submittedName>
</protein>